<organism evidence="1 2">
    <name type="scientific">Pristionchus fissidentatus</name>
    <dbReference type="NCBI Taxonomy" id="1538716"/>
    <lineage>
        <taxon>Eukaryota</taxon>
        <taxon>Metazoa</taxon>
        <taxon>Ecdysozoa</taxon>
        <taxon>Nematoda</taxon>
        <taxon>Chromadorea</taxon>
        <taxon>Rhabditida</taxon>
        <taxon>Rhabditina</taxon>
        <taxon>Diplogasteromorpha</taxon>
        <taxon>Diplogasteroidea</taxon>
        <taxon>Neodiplogasteridae</taxon>
        <taxon>Pristionchus</taxon>
    </lineage>
</organism>
<evidence type="ECO:0000313" key="1">
    <source>
        <dbReference type="EMBL" id="GMT13822.1"/>
    </source>
</evidence>
<dbReference type="Proteomes" id="UP001432322">
    <property type="component" value="Unassembled WGS sequence"/>
</dbReference>
<sequence>LANTIQSVGARGKGSIQETRKDMRNWIDFPNQLNDAMSQMQELIRSIEFPLKATLLKVVAIVVGLIVRSILEIILDAIDVFVFCHRQEEEDVLIPMATEVSKKK</sequence>
<accession>A0AAV5V2L0</accession>
<protein>
    <submittedName>
        <fullName evidence="1">Uncharacterized protein</fullName>
    </submittedName>
</protein>
<proteinExistence type="predicted"/>
<dbReference type="AlphaFoldDB" id="A0AAV5V2L0"/>
<name>A0AAV5V2L0_9BILA</name>
<keyword evidence="2" id="KW-1185">Reference proteome</keyword>
<feature type="non-terminal residue" evidence="1">
    <location>
        <position position="104"/>
    </location>
</feature>
<reference evidence="1" key="1">
    <citation type="submission" date="2023-10" db="EMBL/GenBank/DDBJ databases">
        <title>Genome assembly of Pristionchus species.</title>
        <authorList>
            <person name="Yoshida K."/>
            <person name="Sommer R.J."/>
        </authorList>
    </citation>
    <scope>NUCLEOTIDE SEQUENCE</scope>
    <source>
        <strain evidence="1">RS5133</strain>
    </source>
</reference>
<gene>
    <name evidence="1" type="ORF">PFISCL1PPCAC_5119</name>
</gene>
<feature type="non-terminal residue" evidence="1">
    <location>
        <position position="1"/>
    </location>
</feature>
<evidence type="ECO:0000313" key="2">
    <source>
        <dbReference type="Proteomes" id="UP001432322"/>
    </source>
</evidence>
<dbReference type="EMBL" id="BTSY01000002">
    <property type="protein sequence ID" value="GMT13822.1"/>
    <property type="molecule type" value="Genomic_DNA"/>
</dbReference>
<comment type="caution">
    <text evidence="1">The sequence shown here is derived from an EMBL/GenBank/DDBJ whole genome shotgun (WGS) entry which is preliminary data.</text>
</comment>